<keyword evidence="8" id="KW-0282">Flagellum</keyword>
<organism evidence="8 9">
    <name type="scientific">Salibacterium lacus</name>
    <dbReference type="NCBI Taxonomy" id="1898109"/>
    <lineage>
        <taxon>Bacteria</taxon>
        <taxon>Bacillati</taxon>
        <taxon>Bacillota</taxon>
        <taxon>Bacilli</taxon>
        <taxon>Bacillales</taxon>
        <taxon>Bacillaceae</taxon>
    </lineage>
</organism>
<dbReference type="Pfam" id="PF22692">
    <property type="entry name" value="LlgE_F_G_D1"/>
    <property type="match status" value="1"/>
</dbReference>
<evidence type="ECO:0000259" key="6">
    <source>
        <dbReference type="Pfam" id="PF06429"/>
    </source>
</evidence>
<comment type="subcellular location">
    <subcellularLocation>
        <location evidence="1 4">Bacterial flagellum basal body</location>
    </subcellularLocation>
</comment>
<evidence type="ECO:0000256" key="1">
    <source>
        <dbReference type="ARBA" id="ARBA00004117"/>
    </source>
</evidence>
<dbReference type="PANTHER" id="PTHR30435">
    <property type="entry name" value="FLAGELLAR PROTEIN"/>
    <property type="match status" value="1"/>
</dbReference>
<dbReference type="PANTHER" id="PTHR30435:SF1">
    <property type="entry name" value="FLAGELLAR HOOK PROTEIN FLGE"/>
    <property type="match status" value="1"/>
</dbReference>
<dbReference type="InterPro" id="IPR001444">
    <property type="entry name" value="Flag_bb_rod_N"/>
</dbReference>
<dbReference type="Pfam" id="PF00460">
    <property type="entry name" value="Flg_bb_rod"/>
    <property type="match status" value="1"/>
</dbReference>
<keyword evidence="8" id="KW-0966">Cell projection</keyword>
<dbReference type="NCBIfam" id="NF009278">
    <property type="entry name" value="PRK12636.1"/>
    <property type="match status" value="1"/>
</dbReference>
<evidence type="ECO:0000313" key="8">
    <source>
        <dbReference type="EMBL" id="MFD2704801.1"/>
    </source>
</evidence>
<comment type="similarity">
    <text evidence="2 4">Belongs to the flagella basal body rod proteins family.</text>
</comment>
<name>A0ABW5SYN3_9BACI</name>
<evidence type="ECO:0000259" key="7">
    <source>
        <dbReference type="Pfam" id="PF22692"/>
    </source>
</evidence>
<dbReference type="EMBL" id="JBHUML010000002">
    <property type="protein sequence ID" value="MFD2704801.1"/>
    <property type="molecule type" value="Genomic_DNA"/>
</dbReference>
<keyword evidence="3 4" id="KW-0975">Bacterial flagellum</keyword>
<comment type="caution">
    <text evidence="8">The sequence shown here is derived from an EMBL/GenBank/DDBJ whole genome shotgun (WGS) entry which is preliminary data.</text>
</comment>
<sequence>MLASMYSSISGMKNHQQQLDVTSNNIANVNTYGYKKGRATFKDMISQQIQGATAPNDTSGGVNPMQVGLGTQMGSIDTVQTQGSLQNTGRSLDLGISGDGFFAVGEQNNDQWPNGGDDNVATNGYDDLNTSYTRAGNFYMDQSGHIVNQDGQYLLGNTTNNEGEPSLEDLEDGDVGRIQIPTDAQSFSIGADGSVSYVNADGDQQVAGQVEMARFANPGGLSKAGSNLFQPTDNSGEAQYNNPGDGAGELVPGTLEMSNVDLSEEFTNMITAQRGFQANTRGITTADEVLQELMNLKR</sequence>
<evidence type="ECO:0000256" key="3">
    <source>
        <dbReference type="ARBA" id="ARBA00023143"/>
    </source>
</evidence>
<feature type="domain" description="Flagellar basal-body/hook protein C-terminal" evidence="6">
    <location>
        <begin position="252"/>
        <end position="296"/>
    </location>
</feature>
<evidence type="ECO:0000256" key="4">
    <source>
        <dbReference type="RuleBase" id="RU362116"/>
    </source>
</evidence>
<evidence type="ECO:0000259" key="5">
    <source>
        <dbReference type="Pfam" id="PF00460"/>
    </source>
</evidence>
<dbReference type="InterPro" id="IPR019776">
    <property type="entry name" value="Flagellar_basal_body_rod_CS"/>
</dbReference>
<dbReference type="RefSeq" id="WP_380712075.1">
    <property type="nucleotide sequence ID" value="NZ_JBHUML010000002.1"/>
</dbReference>
<proteinExistence type="inferred from homology"/>
<dbReference type="InterPro" id="IPR020013">
    <property type="entry name" value="Flagellar_FlgE/F/G"/>
</dbReference>
<dbReference type="PROSITE" id="PS00588">
    <property type="entry name" value="FLAGELLA_BB_ROD"/>
    <property type="match status" value="1"/>
</dbReference>
<accession>A0ABW5SYN3</accession>
<dbReference type="InterPro" id="IPR010930">
    <property type="entry name" value="Flg_bb/hook_C_dom"/>
</dbReference>
<dbReference type="Pfam" id="PF06429">
    <property type="entry name" value="Flg_bbr_C"/>
    <property type="match status" value="1"/>
</dbReference>
<dbReference type="NCBIfam" id="TIGR03506">
    <property type="entry name" value="FlgEFG_subfam"/>
    <property type="match status" value="2"/>
</dbReference>
<feature type="domain" description="Flagellar hook protein FlgE/F/G-like D1" evidence="7">
    <location>
        <begin position="129"/>
        <end position="197"/>
    </location>
</feature>
<dbReference type="SUPFAM" id="SSF117143">
    <property type="entry name" value="Flagellar hook protein flgE"/>
    <property type="match status" value="1"/>
</dbReference>
<dbReference type="InterPro" id="IPR037925">
    <property type="entry name" value="FlgE/F/G-like"/>
</dbReference>
<reference evidence="9" key="1">
    <citation type="journal article" date="2019" name="Int. J. Syst. Evol. Microbiol.">
        <title>The Global Catalogue of Microorganisms (GCM) 10K type strain sequencing project: providing services to taxonomists for standard genome sequencing and annotation.</title>
        <authorList>
            <consortium name="The Broad Institute Genomics Platform"/>
            <consortium name="The Broad Institute Genome Sequencing Center for Infectious Disease"/>
            <person name="Wu L."/>
            <person name="Ma J."/>
        </authorList>
    </citation>
    <scope>NUCLEOTIDE SEQUENCE [LARGE SCALE GENOMIC DNA]</scope>
    <source>
        <strain evidence="9">KCTC 33792</strain>
    </source>
</reference>
<dbReference type="Proteomes" id="UP001597520">
    <property type="component" value="Unassembled WGS sequence"/>
</dbReference>
<feature type="domain" description="Flagellar basal body rod protein N-terminal" evidence="5">
    <location>
        <begin position="5"/>
        <end position="35"/>
    </location>
</feature>
<comment type="function">
    <text evidence="4">A flexible structure which links the flagellar filament to the drive apparatus in the basal body.</text>
</comment>
<gene>
    <name evidence="8" type="primary">flgG</name>
    <name evidence="8" type="ORF">ACFSUB_04925</name>
</gene>
<keyword evidence="8" id="KW-0969">Cilium</keyword>
<keyword evidence="9" id="KW-1185">Reference proteome</keyword>
<protein>
    <recommendedName>
        <fullName evidence="4">Flagellar hook protein FlgE</fullName>
    </recommendedName>
</protein>
<evidence type="ECO:0000256" key="2">
    <source>
        <dbReference type="ARBA" id="ARBA00009677"/>
    </source>
</evidence>
<dbReference type="InterPro" id="IPR053967">
    <property type="entry name" value="LlgE_F_G-like_D1"/>
</dbReference>
<evidence type="ECO:0000313" key="9">
    <source>
        <dbReference type="Proteomes" id="UP001597520"/>
    </source>
</evidence>